<proteinExistence type="predicted"/>
<dbReference type="Proteomes" id="UP001187415">
    <property type="component" value="Unassembled WGS sequence"/>
</dbReference>
<dbReference type="AlphaFoldDB" id="A0AA88SKL4"/>
<protein>
    <submittedName>
        <fullName evidence="2">Uncharacterized protein</fullName>
    </submittedName>
</protein>
<evidence type="ECO:0000313" key="2">
    <source>
        <dbReference type="EMBL" id="KAK2835063.1"/>
    </source>
</evidence>
<keyword evidence="3" id="KW-1185">Reference proteome</keyword>
<feature type="signal peptide" evidence="1">
    <location>
        <begin position="1"/>
        <end position="26"/>
    </location>
</feature>
<sequence length="182" mass="20233">MADGMLGRFLLIYLGAPLMFPALSAAAESSSALNCSATKQPDGLIKYQLSQAPSSPECKTWWENQGIIVAHLFSFSSDHVHNVTTQYIIIKKCVEYLRFILDCPQSEIEYEVTYCRVNCSVLMDQDRLPNTGDRELAFWKLSRAAVPGTSIPIDRSITEVEWVDHTLSPRTVVGAFPDSLSA</sequence>
<organism evidence="2 3">
    <name type="scientific">Channa striata</name>
    <name type="common">Snakehead murrel</name>
    <name type="synonym">Ophicephalus striatus</name>
    <dbReference type="NCBI Taxonomy" id="64152"/>
    <lineage>
        <taxon>Eukaryota</taxon>
        <taxon>Metazoa</taxon>
        <taxon>Chordata</taxon>
        <taxon>Craniata</taxon>
        <taxon>Vertebrata</taxon>
        <taxon>Euteleostomi</taxon>
        <taxon>Actinopterygii</taxon>
        <taxon>Neopterygii</taxon>
        <taxon>Teleostei</taxon>
        <taxon>Neoteleostei</taxon>
        <taxon>Acanthomorphata</taxon>
        <taxon>Anabantaria</taxon>
        <taxon>Anabantiformes</taxon>
        <taxon>Channoidei</taxon>
        <taxon>Channidae</taxon>
        <taxon>Channa</taxon>
    </lineage>
</organism>
<dbReference type="EMBL" id="JAUPFM010000012">
    <property type="protein sequence ID" value="KAK2835063.1"/>
    <property type="molecule type" value="Genomic_DNA"/>
</dbReference>
<keyword evidence="1" id="KW-0732">Signal</keyword>
<gene>
    <name evidence="2" type="ORF">Q5P01_015547</name>
</gene>
<accession>A0AA88SKL4</accession>
<evidence type="ECO:0000256" key="1">
    <source>
        <dbReference type="SAM" id="SignalP"/>
    </source>
</evidence>
<evidence type="ECO:0000313" key="3">
    <source>
        <dbReference type="Proteomes" id="UP001187415"/>
    </source>
</evidence>
<name>A0AA88SKL4_CHASR</name>
<reference evidence="2" key="1">
    <citation type="submission" date="2023-07" db="EMBL/GenBank/DDBJ databases">
        <title>Chromosome-level Genome Assembly of Striped Snakehead (Channa striata).</title>
        <authorList>
            <person name="Liu H."/>
        </authorList>
    </citation>
    <scope>NUCLEOTIDE SEQUENCE</scope>
    <source>
        <strain evidence="2">Gz</strain>
        <tissue evidence="2">Muscle</tissue>
    </source>
</reference>
<comment type="caution">
    <text evidence="2">The sequence shown here is derived from an EMBL/GenBank/DDBJ whole genome shotgun (WGS) entry which is preliminary data.</text>
</comment>
<feature type="chain" id="PRO_5041731133" evidence="1">
    <location>
        <begin position="27"/>
        <end position="182"/>
    </location>
</feature>